<evidence type="ECO:0000313" key="4">
    <source>
        <dbReference type="Proteomes" id="UP000430272"/>
    </source>
</evidence>
<dbReference type="Pfam" id="PF03981">
    <property type="entry name" value="Ubiq_cyt_C_chap"/>
    <property type="match status" value="1"/>
</dbReference>
<dbReference type="AlphaFoldDB" id="A0A844Y3I4"/>
<feature type="domain" description="Ubiquinol-cytochrome c chaperone" evidence="2">
    <location>
        <begin position="37"/>
        <end position="169"/>
    </location>
</feature>
<dbReference type="InterPro" id="IPR021150">
    <property type="entry name" value="Ubiq_cyt_c_chap"/>
</dbReference>
<evidence type="ECO:0000256" key="1">
    <source>
        <dbReference type="ARBA" id="ARBA00006436"/>
    </source>
</evidence>
<protein>
    <recommendedName>
        <fullName evidence="2">Ubiquinol-cytochrome c chaperone domain-containing protein</fullName>
    </recommendedName>
</protein>
<dbReference type="OrthoDB" id="7158889at2"/>
<proteinExistence type="inferred from homology"/>
<evidence type="ECO:0000259" key="2">
    <source>
        <dbReference type="Pfam" id="PF03981"/>
    </source>
</evidence>
<comment type="caution">
    <text evidence="3">The sequence shown here is derived from an EMBL/GenBank/DDBJ whole genome shotgun (WGS) entry which is preliminary data.</text>
</comment>
<dbReference type="EMBL" id="WTYD01000001">
    <property type="protein sequence ID" value="MXO52624.1"/>
    <property type="molecule type" value="Genomic_DNA"/>
</dbReference>
<name>A0A844Y3I4_9SPHN</name>
<accession>A0A844Y3I4</accession>
<keyword evidence="4" id="KW-1185">Reference proteome</keyword>
<reference evidence="3 4" key="1">
    <citation type="submission" date="2019-12" db="EMBL/GenBank/DDBJ databases">
        <title>Genomic-based taxomic classification of the family Erythrobacteraceae.</title>
        <authorList>
            <person name="Xu L."/>
        </authorList>
    </citation>
    <scope>NUCLEOTIDE SEQUENCE [LARGE SCALE GENOMIC DNA]</scope>
    <source>
        <strain evidence="3 4">JCM 17468</strain>
    </source>
</reference>
<evidence type="ECO:0000313" key="3">
    <source>
        <dbReference type="EMBL" id="MXO52624.1"/>
    </source>
</evidence>
<dbReference type="Proteomes" id="UP000430272">
    <property type="component" value="Unassembled WGS sequence"/>
</dbReference>
<organism evidence="3 4">
    <name type="scientific">Qipengyuania pelagi</name>
    <dbReference type="NCBI Taxonomy" id="994320"/>
    <lineage>
        <taxon>Bacteria</taxon>
        <taxon>Pseudomonadati</taxon>
        <taxon>Pseudomonadota</taxon>
        <taxon>Alphaproteobacteria</taxon>
        <taxon>Sphingomonadales</taxon>
        <taxon>Erythrobacteraceae</taxon>
        <taxon>Qipengyuania</taxon>
    </lineage>
</organism>
<sequence>MSLFDRLFRKPADPREAMRPLWHRTVAIAREPEWYAQCGVADTLEGRFDMVTAALALVMLRMETDPALAPRTAYLTEIFVEDMDGQLRQSGVGDLVVGKKIGKLMSTLGGRLGAYREGFADSGPTLEDAARRNVTLTDDSLAPRLAERLRALRLRLDVTDADAMLAGEIA</sequence>
<comment type="similarity">
    <text evidence="1">Belongs to the UPF0174 family.</text>
</comment>
<gene>
    <name evidence="3" type="ORF">GRI47_01215</name>
</gene>
<dbReference type="RefSeq" id="WP_160659583.1">
    <property type="nucleotide sequence ID" value="NZ_BAABDV010000001.1"/>
</dbReference>